<keyword evidence="2" id="KW-1185">Reference proteome</keyword>
<dbReference type="EMBL" id="JAQQPM010000009">
    <property type="protein sequence ID" value="KAK2074947.1"/>
    <property type="molecule type" value="Genomic_DNA"/>
</dbReference>
<protein>
    <submittedName>
        <fullName evidence="1">Uncharacterized protein</fullName>
    </submittedName>
</protein>
<accession>A0AAD9IDY2</accession>
<comment type="caution">
    <text evidence="1">The sequence shown here is derived from an EMBL/GenBank/DDBJ whole genome shotgun (WGS) entry which is preliminary data.</text>
</comment>
<name>A0AAD9IDY2_9PEZI</name>
<dbReference type="AlphaFoldDB" id="A0AAD9IDY2"/>
<dbReference type="Proteomes" id="UP001217918">
    <property type="component" value="Unassembled WGS sequence"/>
</dbReference>
<evidence type="ECO:0000313" key="2">
    <source>
        <dbReference type="Proteomes" id="UP001217918"/>
    </source>
</evidence>
<gene>
    <name evidence="1" type="ORF">P8C59_009117</name>
</gene>
<organism evidence="1 2">
    <name type="scientific">Phyllachora maydis</name>
    <dbReference type="NCBI Taxonomy" id="1825666"/>
    <lineage>
        <taxon>Eukaryota</taxon>
        <taxon>Fungi</taxon>
        <taxon>Dikarya</taxon>
        <taxon>Ascomycota</taxon>
        <taxon>Pezizomycotina</taxon>
        <taxon>Sordariomycetes</taxon>
        <taxon>Sordariomycetidae</taxon>
        <taxon>Phyllachorales</taxon>
        <taxon>Phyllachoraceae</taxon>
        <taxon>Phyllachora</taxon>
    </lineage>
</organism>
<sequence>MRSCFRVRVISRAEKADGFFETDDPVRDRLLRDNYDELMDLEKRARAGDPSAPVRLAAYREREEHQRKTVFTDTITELSSTLKTLIGQFATAQRRGRAIPADDMARFLSMSERYLQFSEFTLYTLDWEAASVGLRRVLRKYERERRERGRIGFEPTDGRCKGSDEERDRRGSVCARHVFVFNITARVPYSPWTAAYLEYCARVKQIDEVKADFMAMMVYHTWRDGFRLEVSAFAIVIPASLKADLRYHARALREVERRVVQGREPVRNLLLLSCRLRLYTGVVDRHDYVMAWEAGALGCRKRVDELAGWCEDMLTRCLEVGMDRILGSADLGDGRGRGGEGRSGVLGS</sequence>
<proteinExistence type="predicted"/>
<reference evidence="1" key="1">
    <citation type="journal article" date="2023" name="Mol. Plant Microbe Interact.">
        <title>Elucidating the Obligate Nature and Biological Capacity of an Invasive Fungal Corn Pathogen.</title>
        <authorList>
            <person name="MacCready J.S."/>
            <person name="Roggenkamp E.M."/>
            <person name="Gdanetz K."/>
            <person name="Chilvers M.I."/>
        </authorList>
    </citation>
    <scope>NUCLEOTIDE SEQUENCE</scope>
    <source>
        <strain evidence="1">PM02</strain>
    </source>
</reference>
<evidence type="ECO:0000313" key="1">
    <source>
        <dbReference type="EMBL" id="KAK2074947.1"/>
    </source>
</evidence>